<accession>A0A2T6AJJ4</accession>
<dbReference type="Pfam" id="PF02653">
    <property type="entry name" value="BPD_transp_2"/>
    <property type="match status" value="1"/>
</dbReference>
<feature type="transmembrane region" description="Helical" evidence="9">
    <location>
        <begin position="272"/>
        <end position="294"/>
    </location>
</feature>
<evidence type="ECO:0000256" key="4">
    <source>
        <dbReference type="ARBA" id="ARBA00022692"/>
    </source>
</evidence>
<evidence type="ECO:0000256" key="8">
    <source>
        <dbReference type="ARBA" id="ARBA00037998"/>
    </source>
</evidence>
<name>A0A2T6AJJ4_9RHOB</name>
<keyword evidence="5" id="KW-0029">Amino-acid transport</keyword>
<evidence type="ECO:0000313" key="10">
    <source>
        <dbReference type="EMBL" id="PTX43999.1"/>
    </source>
</evidence>
<dbReference type="EMBL" id="QBKP01000023">
    <property type="protein sequence ID" value="PTX43999.1"/>
    <property type="molecule type" value="Genomic_DNA"/>
</dbReference>
<evidence type="ECO:0000256" key="2">
    <source>
        <dbReference type="ARBA" id="ARBA00022448"/>
    </source>
</evidence>
<evidence type="ECO:0000256" key="7">
    <source>
        <dbReference type="ARBA" id="ARBA00023136"/>
    </source>
</evidence>
<comment type="caution">
    <text evidence="10">The sequence shown here is derived from an EMBL/GenBank/DDBJ whole genome shotgun (WGS) entry which is preliminary data.</text>
</comment>
<proteinExistence type="inferred from homology"/>
<dbReference type="RefSeq" id="WP_054304123.1">
    <property type="nucleotide sequence ID" value="NZ_QBKP01000023.1"/>
</dbReference>
<dbReference type="CDD" id="cd06582">
    <property type="entry name" value="TM_PBP1_LivH_like"/>
    <property type="match status" value="1"/>
</dbReference>
<evidence type="ECO:0000256" key="9">
    <source>
        <dbReference type="SAM" id="Phobius"/>
    </source>
</evidence>
<dbReference type="GO" id="GO:0022857">
    <property type="term" value="F:transmembrane transporter activity"/>
    <property type="evidence" value="ECO:0007669"/>
    <property type="project" value="InterPro"/>
</dbReference>
<gene>
    <name evidence="10" type="ORF">C8N34_12319</name>
</gene>
<dbReference type="PANTHER" id="PTHR11795">
    <property type="entry name" value="BRANCHED-CHAIN AMINO ACID TRANSPORT SYSTEM PERMEASE PROTEIN LIVH"/>
    <property type="match status" value="1"/>
</dbReference>
<feature type="transmembrane region" description="Helical" evidence="9">
    <location>
        <begin position="58"/>
        <end position="83"/>
    </location>
</feature>
<feature type="transmembrane region" description="Helical" evidence="9">
    <location>
        <begin position="188"/>
        <end position="216"/>
    </location>
</feature>
<feature type="transmembrane region" description="Helical" evidence="9">
    <location>
        <begin position="95"/>
        <end position="114"/>
    </location>
</feature>
<dbReference type="Proteomes" id="UP000244224">
    <property type="component" value="Unassembled WGS sequence"/>
</dbReference>
<evidence type="ECO:0000256" key="3">
    <source>
        <dbReference type="ARBA" id="ARBA00022475"/>
    </source>
</evidence>
<feature type="transmembrane region" description="Helical" evidence="9">
    <location>
        <begin position="141"/>
        <end position="160"/>
    </location>
</feature>
<dbReference type="AlphaFoldDB" id="A0A2T6AJJ4"/>
<keyword evidence="2" id="KW-0813">Transport</keyword>
<comment type="similarity">
    <text evidence="8">Belongs to the binding-protein-dependent transport system permease family. LivHM subfamily.</text>
</comment>
<reference evidence="10 11" key="1">
    <citation type="submission" date="2018-04" db="EMBL/GenBank/DDBJ databases">
        <title>Genomic Encyclopedia of Archaeal and Bacterial Type Strains, Phase II (KMG-II): from individual species to whole genera.</title>
        <authorList>
            <person name="Goeker M."/>
        </authorList>
    </citation>
    <scope>NUCLEOTIDE SEQUENCE [LARGE SCALE GENOMIC DNA]</scope>
    <source>
        <strain evidence="10 11">DSM 21823</strain>
    </source>
</reference>
<keyword evidence="11" id="KW-1185">Reference proteome</keyword>
<sequence length="304" mass="32133">MILFLEQLLNGLQYGVMLFLLAAGLTLIFGIMGVINLAHGSLYMIGAYAGTLAAMQTGSFWLGVPVALIAAALTGLVMEAVVIRRLYARDHLDQVLATFGLILFFNQSIILLFGRQPMFTQLPDLFSGAVEVIPGLPYPSYRLFIIAVGLLVALGLYLIINRTRIGMLVRAGSTNREMVRALGVDIRLLYTLVFGLGALLAGLAGFLAGPVLAVQVGMGEQILLSTFVVVVIGGVGSIKGAFVAGISLGVIDTMLRAFLPGMLRQVMAGPEADALGVGISSMGIYLLMALVLLVRPKGLFMAGS</sequence>
<organism evidence="10 11">
    <name type="scientific">Gemmobacter caeni</name>
    <dbReference type="NCBI Taxonomy" id="589035"/>
    <lineage>
        <taxon>Bacteria</taxon>
        <taxon>Pseudomonadati</taxon>
        <taxon>Pseudomonadota</taxon>
        <taxon>Alphaproteobacteria</taxon>
        <taxon>Rhodobacterales</taxon>
        <taxon>Paracoccaceae</taxon>
        <taxon>Gemmobacter</taxon>
    </lineage>
</organism>
<keyword evidence="3" id="KW-1003">Cell membrane</keyword>
<dbReference type="InterPro" id="IPR052157">
    <property type="entry name" value="BCAA_transport_permease"/>
</dbReference>
<evidence type="ECO:0000256" key="5">
    <source>
        <dbReference type="ARBA" id="ARBA00022970"/>
    </source>
</evidence>
<comment type="subcellular location">
    <subcellularLocation>
        <location evidence="1">Cell membrane</location>
        <topology evidence="1">Multi-pass membrane protein</topology>
    </subcellularLocation>
</comment>
<evidence type="ECO:0000256" key="6">
    <source>
        <dbReference type="ARBA" id="ARBA00022989"/>
    </source>
</evidence>
<keyword evidence="6 9" id="KW-1133">Transmembrane helix</keyword>
<dbReference type="InterPro" id="IPR001851">
    <property type="entry name" value="ABC_transp_permease"/>
</dbReference>
<dbReference type="PANTHER" id="PTHR11795:SF442">
    <property type="entry name" value="ABC TRANSPORTER ATP-BINDING PROTEIN"/>
    <property type="match status" value="1"/>
</dbReference>
<dbReference type="OrthoDB" id="9807115at2"/>
<feature type="transmembrane region" description="Helical" evidence="9">
    <location>
        <begin position="12"/>
        <end position="38"/>
    </location>
</feature>
<protein>
    <submittedName>
        <fullName evidence="10">Amino acid/amide ABC transporter membrane protein 1 (HAAT family)</fullName>
    </submittedName>
</protein>
<evidence type="ECO:0000313" key="11">
    <source>
        <dbReference type="Proteomes" id="UP000244224"/>
    </source>
</evidence>
<dbReference type="GO" id="GO:0006865">
    <property type="term" value="P:amino acid transport"/>
    <property type="evidence" value="ECO:0007669"/>
    <property type="project" value="UniProtKB-KW"/>
</dbReference>
<evidence type="ECO:0000256" key="1">
    <source>
        <dbReference type="ARBA" id="ARBA00004651"/>
    </source>
</evidence>
<keyword evidence="7 9" id="KW-0472">Membrane</keyword>
<dbReference type="GO" id="GO:0005886">
    <property type="term" value="C:plasma membrane"/>
    <property type="evidence" value="ECO:0007669"/>
    <property type="project" value="UniProtKB-SubCell"/>
</dbReference>
<keyword evidence="4 9" id="KW-0812">Transmembrane</keyword>
<feature type="transmembrane region" description="Helical" evidence="9">
    <location>
        <begin position="222"/>
        <end position="251"/>
    </location>
</feature>